<dbReference type="GO" id="GO:0008081">
    <property type="term" value="F:phosphoric diester hydrolase activity"/>
    <property type="evidence" value="ECO:0007669"/>
    <property type="project" value="InterPro"/>
</dbReference>
<dbReference type="SUPFAM" id="SSF51695">
    <property type="entry name" value="PLC-like phosphodiesterases"/>
    <property type="match status" value="1"/>
</dbReference>
<keyword evidence="4" id="KW-1185">Reference proteome</keyword>
<evidence type="ECO:0000313" key="4">
    <source>
        <dbReference type="Proteomes" id="UP000245880"/>
    </source>
</evidence>
<sequence length="265" mass="30021">MTLSILVFLLLLAGGFPSEAIAQTVLPESRHTPLVIAHRGNHRKQPENTVASTKAAIQAGADYVEIDLRTTMDGHLVAMHDGSVDRTTNGKGLVKQLSWSEVQSLRVFNDNKRPHRVPDFEELLTVCKDKINIYLDFKEADVAETWRQIRAAGMEKQVVVYLNSIEQYDEWRLITPDVPLMTSLPDSIVNEDQFRDFLAHRSIVVFDNIRDPKLLAFAHQNGVQVWLDVQQAEESPDTWRPILSLGVDGMQTDHPAMLVRYLEGR</sequence>
<organism evidence="3 4">
    <name type="scientific">Dyadobacter jejuensis</name>
    <dbReference type="NCBI Taxonomy" id="1082580"/>
    <lineage>
        <taxon>Bacteria</taxon>
        <taxon>Pseudomonadati</taxon>
        <taxon>Bacteroidota</taxon>
        <taxon>Cytophagia</taxon>
        <taxon>Cytophagales</taxon>
        <taxon>Spirosomataceae</taxon>
        <taxon>Dyadobacter</taxon>
    </lineage>
</organism>
<dbReference type="Gene3D" id="3.20.20.190">
    <property type="entry name" value="Phosphatidylinositol (PI) phosphodiesterase"/>
    <property type="match status" value="1"/>
</dbReference>
<dbReference type="InterPro" id="IPR017946">
    <property type="entry name" value="PLC-like_Pdiesterase_TIM-brl"/>
</dbReference>
<dbReference type="PANTHER" id="PTHR46211">
    <property type="entry name" value="GLYCEROPHOSPHORYL DIESTER PHOSPHODIESTERASE"/>
    <property type="match status" value="1"/>
</dbReference>
<name>A0A316BBA4_9BACT</name>
<dbReference type="CDD" id="cd08566">
    <property type="entry name" value="GDPD_AtGDE_like"/>
    <property type="match status" value="1"/>
</dbReference>
<keyword evidence="1" id="KW-0732">Signal</keyword>
<protein>
    <submittedName>
        <fullName evidence="3">Glycerophosphoryl diester phosphodiesterase</fullName>
    </submittedName>
</protein>
<dbReference type="EMBL" id="QGDT01000001">
    <property type="protein sequence ID" value="PWJ59827.1"/>
    <property type="molecule type" value="Genomic_DNA"/>
</dbReference>
<feature type="signal peptide" evidence="1">
    <location>
        <begin position="1"/>
        <end position="22"/>
    </location>
</feature>
<dbReference type="AlphaFoldDB" id="A0A316BBA4"/>
<accession>A0A316BBA4</accession>
<comment type="caution">
    <text evidence="3">The sequence shown here is derived from an EMBL/GenBank/DDBJ whole genome shotgun (WGS) entry which is preliminary data.</text>
</comment>
<dbReference type="Pfam" id="PF03009">
    <property type="entry name" value="GDPD"/>
    <property type="match status" value="1"/>
</dbReference>
<proteinExistence type="predicted"/>
<dbReference type="PANTHER" id="PTHR46211:SF14">
    <property type="entry name" value="GLYCEROPHOSPHODIESTER PHOSPHODIESTERASE"/>
    <property type="match status" value="1"/>
</dbReference>
<dbReference type="InterPro" id="IPR030395">
    <property type="entry name" value="GP_PDE_dom"/>
</dbReference>
<dbReference type="GO" id="GO:0006629">
    <property type="term" value="P:lipid metabolic process"/>
    <property type="evidence" value="ECO:0007669"/>
    <property type="project" value="InterPro"/>
</dbReference>
<evidence type="ECO:0000313" key="3">
    <source>
        <dbReference type="EMBL" id="PWJ59827.1"/>
    </source>
</evidence>
<dbReference type="Proteomes" id="UP000245880">
    <property type="component" value="Unassembled WGS sequence"/>
</dbReference>
<dbReference type="OrthoDB" id="384721at2"/>
<feature type="domain" description="GP-PDE" evidence="2">
    <location>
        <begin position="33"/>
        <end position="262"/>
    </location>
</feature>
<evidence type="ECO:0000256" key="1">
    <source>
        <dbReference type="SAM" id="SignalP"/>
    </source>
</evidence>
<feature type="chain" id="PRO_5016425110" evidence="1">
    <location>
        <begin position="23"/>
        <end position="265"/>
    </location>
</feature>
<evidence type="ECO:0000259" key="2">
    <source>
        <dbReference type="PROSITE" id="PS51704"/>
    </source>
</evidence>
<reference evidence="3 4" key="1">
    <citation type="submission" date="2018-03" db="EMBL/GenBank/DDBJ databases">
        <title>Genomic Encyclopedia of Archaeal and Bacterial Type Strains, Phase II (KMG-II): from individual species to whole genera.</title>
        <authorList>
            <person name="Goeker M."/>
        </authorList>
    </citation>
    <scope>NUCLEOTIDE SEQUENCE [LARGE SCALE GENOMIC DNA]</scope>
    <source>
        <strain evidence="3 4">DSM 100346</strain>
    </source>
</reference>
<gene>
    <name evidence="3" type="ORF">CLV98_1011</name>
</gene>
<dbReference type="PROSITE" id="PS51704">
    <property type="entry name" value="GP_PDE"/>
    <property type="match status" value="1"/>
</dbReference>
<dbReference type="RefSeq" id="WP_109671743.1">
    <property type="nucleotide sequence ID" value="NZ_QGDT01000001.1"/>
</dbReference>